<organism evidence="1 2">
    <name type="scientific">Streptomyces siamensis</name>
    <dbReference type="NCBI Taxonomy" id="1274986"/>
    <lineage>
        <taxon>Bacteria</taxon>
        <taxon>Bacillati</taxon>
        <taxon>Actinomycetota</taxon>
        <taxon>Actinomycetes</taxon>
        <taxon>Kitasatosporales</taxon>
        <taxon>Streptomycetaceae</taxon>
        <taxon>Streptomyces</taxon>
    </lineage>
</organism>
<protein>
    <submittedName>
        <fullName evidence="1">Uncharacterized protein</fullName>
    </submittedName>
</protein>
<evidence type="ECO:0000313" key="1">
    <source>
        <dbReference type="EMBL" id="GAA5020827.1"/>
    </source>
</evidence>
<dbReference type="EMBL" id="BAABKB010000021">
    <property type="protein sequence ID" value="GAA5020827.1"/>
    <property type="molecule type" value="Genomic_DNA"/>
</dbReference>
<gene>
    <name evidence="1" type="ORF">GCM10023335_51050</name>
</gene>
<proteinExistence type="predicted"/>
<comment type="caution">
    <text evidence="1">The sequence shown here is derived from an EMBL/GenBank/DDBJ whole genome shotgun (WGS) entry which is preliminary data.</text>
</comment>
<name>A0ABP9J769_9ACTN</name>
<reference evidence="2" key="1">
    <citation type="journal article" date="2019" name="Int. J. Syst. Evol. Microbiol.">
        <title>The Global Catalogue of Microorganisms (GCM) 10K type strain sequencing project: providing services to taxonomists for standard genome sequencing and annotation.</title>
        <authorList>
            <consortium name="The Broad Institute Genomics Platform"/>
            <consortium name="The Broad Institute Genome Sequencing Center for Infectious Disease"/>
            <person name="Wu L."/>
            <person name="Ma J."/>
        </authorList>
    </citation>
    <scope>NUCLEOTIDE SEQUENCE [LARGE SCALE GENOMIC DNA]</scope>
    <source>
        <strain evidence="2">JCM 18409</strain>
    </source>
</reference>
<evidence type="ECO:0000313" key="2">
    <source>
        <dbReference type="Proteomes" id="UP001501759"/>
    </source>
</evidence>
<dbReference type="Proteomes" id="UP001501759">
    <property type="component" value="Unassembled WGS sequence"/>
</dbReference>
<accession>A0ABP9J769</accession>
<sequence length="78" mass="7581">MSIMAVGGDPGVAEGRIAGLPVVVDAGALLGGHSEPQQVEGLLAGPVGGGRLMCFPFCRALLGDRGGRPAGLLAGTGQ</sequence>
<keyword evidence="2" id="KW-1185">Reference proteome</keyword>